<dbReference type="AlphaFoldDB" id="A0A7J6MA32"/>
<accession>A0A7J6MA32</accession>
<comment type="caution">
    <text evidence="2">The sequence shown here is derived from an EMBL/GenBank/DDBJ whole genome shotgun (WGS) entry which is preliminary data.</text>
</comment>
<dbReference type="EMBL" id="JAAPAO010000201">
    <property type="protein sequence ID" value="KAF4667891.1"/>
    <property type="molecule type" value="Genomic_DNA"/>
</dbReference>
<evidence type="ECO:0000313" key="3">
    <source>
        <dbReference type="Proteomes" id="UP000591131"/>
    </source>
</evidence>
<gene>
    <name evidence="2" type="ORF">FOL47_003341</name>
</gene>
<keyword evidence="3" id="KW-1185">Reference proteome</keyword>
<dbReference type="OrthoDB" id="10432386at2759"/>
<feature type="signal peptide" evidence="1">
    <location>
        <begin position="1"/>
        <end position="17"/>
    </location>
</feature>
<name>A0A7J6MA32_PERCH</name>
<keyword evidence="1" id="KW-0732">Signal</keyword>
<proteinExistence type="predicted"/>
<protein>
    <submittedName>
        <fullName evidence="2">Uncharacterized protein</fullName>
    </submittedName>
</protein>
<sequence length="321" mass="34054">MARITLQFASAAALASAMTTSTPPAPFPTMAPANFTNNVTCTVDGNPFPTLEVAVPNTLAFNLTWTCPGFDPEDMSNAGSIGTVYPEMFVDRDLPSASLSEGEIAVSGTLRAYQNFVGNHTVGIYVVQNITRYIAMGNFIFEENPFAKNLTLNGTEEDIFTLKGGESATVNLTVYGSSNDSFPSLTCFASWVNKKGDATPNRDPKACRDLLQLNGSTTENYDRFDLGITYKAKENAQAEVVRVCLAAGDRNWISPLNYTVVNGTVHGNTTEGTQCLNFIVEAEPTTTAAPTVGPTVVPSYAASASGVMSALVFGAAMALMA</sequence>
<feature type="chain" id="PRO_5029818348" evidence="1">
    <location>
        <begin position="18"/>
        <end position="321"/>
    </location>
</feature>
<reference evidence="2 3" key="1">
    <citation type="submission" date="2020-04" db="EMBL/GenBank/DDBJ databases">
        <title>Perkinsus chesapeaki whole genome sequence.</title>
        <authorList>
            <person name="Bogema D.R."/>
        </authorList>
    </citation>
    <scope>NUCLEOTIDE SEQUENCE [LARGE SCALE GENOMIC DNA]</scope>
    <source>
        <strain evidence="2">ATCC PRA-425</strain>
    </source>
</reference>
<dbReference type="Proteomes" id="UP000591131">
    <property type="component" value="Unassembled WGS sequence"/>
</dbReference>
<evidence type="ECO:0000256" key="1">
    <source>
        <dbReference type="SAM" id="SignalP"/>
    </source>
</evidence>
<evidence type="ECO:0000313" key="2">
    <source>
        <dbReference type="EMBL" id="KAF4667891.1"/>
    </source>
</evidence>
<organism evidence="2 3">
    <name type="scientific">Perkinsus chesapeaki</name>
    <name type="common">Clam parasite</name>
    <name type="synonym">Perkinsus andrewsi</name>
    <dbReference type="NCBI Taxonomy" id="330153"/>
    <lineage>
        <taxon>Eukaryota</taxon>
        <taxon>Sar</taxon>
        <taxon>Alveolata</taxon>
        <taxon>Perkinsozoa</taxon>
        <taxon>Perkinsea</taxon>
        <taxon>Perkinsida</taxon>
        <taxon>Perkinsidae</taxon>
        <taxon>Perkinsus</taxon>
    </lineage>
</organism>